<dbReference type="GO" id="GO:0008270">
    <property type="term" value="F:zinc ion binding"/>
    <property type="evidence" value="ECO:0007669"/>
    <property type="project" value="UniProtKB-KW"/>
</dbReference>
<dbReference type="SMART" id="SM00343">
    <property type="entry name" value="ZnF_C2HC"/>
    <property type="match status" value="1"/>
</dbReference>
<keyword evidence="1" id="KW-0863">Zinc-finger</keyword>
<organism evidence="3 4">
    <name type="scientific">Glomus cerebriforme</name>
    <dbReference type="NCBI Taxonomy" id="658196"/>
    <lineage>
        <taxon>Eukaryota</taxon>
        <taxon>Fungi</taxon>
        <taxon>Fungi incertae sedis</taxon>
        <taxon>Mucoromycota</taxon>
        <taxon>Glomeromycotina</taxon>
        <taxon>Glomeromycetes</taxon>
        <taxon>Glomerales</taxon>
        <taxon>Glomeraceae</taxon>
        <taxon>Glomus</taxon>
    </lineage>
</organism>
<dbReference type="SUPFAM" id="SSF57756">
    <property type="entry name" value="Retrovirus zinc finger-like domains"/>
    <property type="match status" value="1"/>
</dbReference>
<sequence>MELQNIRQQPGEKAAITRARAVESGNSFLFQSLGQQTSTMTTIDNNSNQKRKLEVFKGQVYGTSKRQQKPQVDYSNMKCYNCGKMGHTARVCKESNRRINIYDIEEDYYEEEDEYYYYQEDESDEENYQMYCQENEYYPADRVLR</sequence>
<name>A0A397TLK9_9GLOM</name>
<dbReference type="GO" id="GO:0003676">
    <property type="term" value="F:nucleic acid binding"/>
    <property type="evidence" value="ECO:0007669"/>
    <property type="project" value="InterPro"/>
</dbReference>
<reference evidence="3 4" key="1">
    <citation type="submission" date="2018-06" db="EMBL/GenBank/DDBJ databases">
        <title>Comparative genomics reveals the genomic features of Rhizophagus irregularis, R. cerebriforme, R. diaphanum and Gigaspora rosea, and their symbiotic lifestyle signature.</title>
        <authorList>
            <person name="Morin E."/>
            <person name="San Clemente H."/>
            <person name="Chen E.C.H."/>
            <person name="De La Providencia I."/>
            <person name="Hainaut M."/>
            <person name="Kuo A."/>
            <person name="Kohler A."/>
            <person name="Murat C."/>
            <person name="Tang N."/>
            <person name="Roy S."/>
            <person name="Loubradou J."/>
            <person name="Henrissat B."/>
            <person name="Grigoriev I.V."/>
            <person name="Corradi N."/>
            <person name="Roux C."/>
            <person name="Martin F.M."/>
        </authorList>
    </citation>
    <scope>NUCLEOTIDE SEQUENCE [LARGE SCALE GENOMIC DNA]</scope>
    <source>
        <strain evidence="3 4">DAOM 227022</strain>
    </source>
</reference>
<gene>
    <name evidence="3" type="ORF">C1645_816326</name>
</gene>
<keyword evidence="1" id="KW-0479">Metal-binding</keyword>
<evidence type="ECO:0000313" key="3">
    <source>
        <dbReference type="EMBL" id="RIA95734.1"/>
    </source>
</evidence>
<dbReference type="InterPro" id="IPR036875">
    <property type="entry name" value="Znf_CCHC_sf"/>
</dbReference>
<dbReference type="Pfam" id="PF00098">
    <property type="entry name" value="zf-CCHC"/>
    <property type="match status" value="1"/>
</dbReference>
<evidence type="ECO:0000256" key="1">
    <source>
        <dbReference type="PROSITE-ProRule" id="PRU00047"/>
    </source>
</evidence>
<dbReference type="OrthoDB" id="2381171at2759"/>
<comment type="caution">
    <text evidence="3">The sequence shown here is derived from an EMBL/GenBank/DDBJ whole genome shotgun (WGS) entry which is preliminary data.</text>
</comment>
<accession>A0A397TLK9</accession>
<keyword evidence="4" id="KW-1185">Reference proteome</keyword>
<dbReference type="EMBL" id="QKYT01000056">
    <property type="protein sequence ID" value="RIA95734.1"/>
    <property type="molecule type" value="Genomic_DNA"/>
</dbReference>
<keyword evidence="1" id="KW-0862">Zinc</keyword>
<dbReference type="Proteomes" id="UP000265703">
    <property type="component" value="Unassembled WGS sequence"/>
</dbReference>
<protein>
    <recommendedName>
        <fullName evidence="2">CCHC-type domain-containing protein</fullName>
    </recommendedName>
</protein>
<feature type="non-terminal residue" evidence="3">
    <location>
        <position position="145"/>
    </location>
</feature>
<proteinExistence type="predicted"/>
<dbReference type="InterPro" id="IPR001878">
    <property type="entry name" value="Znf_CCHC"/>
</dbReference>
<dbReference type="AlphaFoldDB" id="A0A397TLK9"/>
<feature type="domain" description="CCHC-type" evidence="2">
    <location>
        <begin position="78"/>
        <end position="94"/>
    </location>
</feature>
<dbReference type="Gene3D" id="4.10.60.10">
    <property type="entry name" value="Zinc finger, CCHC-type"/>
    <property type="match status" value="1"/>
</dbReference>
<evidence type="ECO:0000259" key="2">
    <source>
        <dbReference type="PROSITE" id="PS50158"/>
    </source>
</evidence>
<evidence type="ECO:0000313" key="4">
    <source>
        <dbReference type="Proteomes" id="UP000265703"/>
    </source>
</evidence>
<dbReference type="PROSITE" id="PS50158">
    <property type="entry name" value="ZF_CCHC"/>
    <property type="match status" value="1"/>
</dbReference>